<gene>
    <name evidence="5" type="ORF">HNQ88_004912</name>
</gene>
<protein>
    <submittedName>
        <fullName evidence="5">ATP-dependent 26S proteasome regulatory subunit</fullName>
    </submittedName>
</protein>
<dbReference type="RefSeq" id="WP_309942951.1">
    <property type="nucleotide sequence ID" value="NZ_AP025307.1"/>
</dbReference>
<keyword evidence="6" id="KW-1185">Reference proteome</keyword>
<evidence type="ECO:0000313" key="6">
    <source>
        <dbReference type="Proteomes" id="UP001185092"/>
    </source>
</evidence>
<dbReference type="InterPro" id="IPR003593">
    <property type="entry name" value="AAA+_ATPase"/>
</dbReference>
<evidence type="ECO:0000256" key="2">
    <source>
        <dbReference type="ARBA" id="ARBA00022741"/>
    </source>
</evidence>
<dbReference type="EMBL" id="JAVDQD010000012">
    <property type="protein sequence ID" value="MDR6241825.1"/>
    <property type="molecule type" value="Genomic_DNA"/>
</dbReference>
<reference evidence="5" key="1">
    <citation type="submission" date="2023-07" db="EMBL/GenBank/DDBJ databases">
        <title>Genomic Encyclopedia of Type Strains, Phase IV (KMG-IV): sequencing the most valuable type-strain genomes for metagenomic binning, comparative biology and taxonomic classification.</title>
        <authorList>
            <person name="Goeker M."/>
        </authorList>
    </citation>
    <scope>NUCLEOTIDE SEQUENCE</scope>
    <source>
        <strain evidence="5">DSM 26174</strain>
    </source>
</reference>
<dbReference type="GO" id="GO:0016887">
    <property type="term" value="F:ATP hydrolysis activity"/>
    <property type="evidence" value="ECO:0007669"/>
    <property type="project" value="InterPro"/>
</dbReference>
<dbReference type="InterPro" id="IPR027417">
    <property type="entry name" value="P-loop_NTPase"/>
</dbReference>
<dbReference type="GO" id="GO:0005524">
    <property type="term" value="F:ATP binding"/>
    <property type="evidence" value="ECO:0007669"/>
    <property type="project" value="UniProtKB-KW"/>
</dbReference>
<dbReference type="CDD" id="cd19481">
    <property type="entry name" value="RecA-like_protease"/>
    <property type="match status" value="1"/>
</dbReference>
<evidence type="ECO:0000256" key="1">
    <source>
        <dbReference type="ARBA" id="ARBA00006914"/>
    </source>
</evidence>
<keyword evidence="3" id="KW-0067">ATP-binding</keyword>
<feature type="domain" description="AAA+ ATPase" evidence="4">
    <location>
        <begin position="146"/>
        <end position="281"/>
    </location>
</feature>
<dbReference type="InterPro" id="IPR003959">
    <property type="entry name" value="ATPase_AAA_core"/>
</dbReference>
<keyword evidence="5" id="KW-0647">Proteasome</keyword>
<dbReference type="InterPro" id="IPR050221">
    <property type="entry name" value="26S_Proteasome_ATPase"/>
</dbReference>
<evidence type="ECO:0000256" key="3">
    <source>
        <dbReference type="ARBA" id="ARBA00022840"/>
    </source>
</evidence>
<comment type="similarity">
    <text evidence="1">Belongs to the AAA ATPase family.</text>
</comment>
<evidence type="ECO:0000259" key="4">
    <source>
        <dbReference type="SMART" id="SM00382"/>
    </source>
</evidence>
<sequence length="383" mass="44146">MEKLLVDSRSGSEKTETGKFAPTLRTLIFLMCGNEEQNIVEQFINLTNSNNPLWLHDILELKESKYGRQNDSFYLSNDFLRYLYGGEKPKLDTGVNFPAKYSSTKLDFEDVVLTESTKKELKDVFKFLEVHKKIKSSPSLKKVIRESYVVIFDGEPGTGKSITAKTIGKKYGMPTYSVNLSKMVSKYIGETEKNLEKVFDRFSGKECILFFDEADSIFGKRTEVKDSKDRFANQETAYLLQRIEDFEGLIILATNIRDMRQTLDKAFLRRIRRKITFKFPDYQERLQLWDNSLPEGFSFEEGLKEKLAKNFQLTGANISNIVSDAIIDALYVDNVVIGFDIIEPLLKLEFQKRDIPYGPCTDDQAQRSPERRYGKAVLTGRNF</sequence>
<dbReference type="PANTHER" id="PTHR23073">
    <property type="entry name" value="26S PROTEASOME REGULATORY SUBUNIT"/>
    <property type="match status" value="1"/>
</dbReference>
<dbReference type="SMART" id="SM00382">
    <property type="entry name" value="AAA"/>
    <property type="match status" value="1"/>
</dbReference>
<proteinExistence type="inferred from homology"/>
<dbReference type="Pfam" id="PF00004">
    <property type="entry name" value="AAA"/>
    <property type="match status" value="1"/>
</dbReference>
<dbReference type="GO" id="GO:0000502">
    <property type="term" value="C:proteasome complex"/>
    <property type="evidence" value="ECO:0007669"/>
    <property type="project" value="UniProtKB-KW"/>
</dbReference>
<comment type="caution">
    <text evidence="5">The sequence shown here is derived from an EMBL/GenBank/DDBJ whole genome shotgun (WGS) entry which is preliminary data.</text>
</comment>
<dbReference type="AlphaFoldDB" id="A0AAE4BV84"/>
<name>A0AAE4BV84_9BACT</name>
<dbReference type="Gene3D" id="3.40.50.300">
    <property type="entry name" value="P-loop containing nucleotide triphosphate hydrolases"/>
    <property type="match status" value="1"/>
</dbReference>
<dbReference type="Proteomes" id="UP001185092">
    <property type="component" value="Unassembled WGS sequence"/>
</dbReference>
<evidence type="ECO:0000313" key="5">
    <source>
        <dbReference type="EMBL" id="MDR6241825.1"/>
    </source>
</evidence>
<organism evidence="5 6">
    <name type="scientific">Aureibacter tunicatorum</name>
    <dbReference type="NCBI Taxonomy" id="866807"/>
    <lineage>
        <taxon>Bacteria</taxon>
        <taxon>Pseudomonadati</taxon>
        <taxon>Bacteroidota</taxon>
        <taxon>Cytophagia</taxon>
        <taxon>Cytophagales</taxon>
        <taxon>Persicobacteraceae</taxon>
        <taxon>Aureibacter</taxon>
    </lineage>
</organism>
<accession>A0AAE4BV84</accession>
<keyword evidence="2" id="KW-0547">Nucleotide-binding</keyword>
<dbReference type="SUPFAM" id="SSF52540">
    <property type="entry name" value="P-loop containing nucleoside triphosphate hydrolases"/>
    <property type="match status" value="1"/>
</dbReference>